<feature type="compositionally biased region" description="Basic and acidic residues" evidence="1">
    <location>
        <begin position="1"/>
        <end position="28"/>
    </location>
</feature>
<evidence type="ECO:0000313" key="2">
    <source>
        <dbReference type="EMBL" id="MED6275302.1"/>
    </source>
</evidence>
<accession>A0ABU7DK29</accession>
<feature type="region of interest" description="Disordered" evidence="1">
    <location>
        <begin position="1"/>
        <end position="32"/>
    </location>
</feature>
<comment type="caution">
    <text evidence="2">The sequence shown here is derived from an EMBL/GenBank/DDBJ whole genome shotgun (WGS) entry which is preliminary data.</text>
</comment>
<evidence type="ECO:0000256" key="1">
    <source>
        <dbReference type="SAM" id="MobiDB-lite"/>
    </source>
</evidence>
<organism evidence="2 3">
    <name type="scientific">Characodon lateralis</name>
    <dbReference type="NCBI Taxonomy" id="208331"/>
    <lineage>
        <taxon>Eukaryota</taxon>
        <taxon>Metazoa</taxon>
        <taxon>Chordata</taxon>
        <taxon>Craniata</taxon>
        <taxon>Vertebrata</taxon>
        <taxon>Euteleostomi</taxon>
        <taxon>Actinopterygii</taxon>
        <taxon>Neopterygii</taxon>
        <taxon>Teleostei</taxon>
        <taxon>Neoteleostei</taxon>
        <taxon>Acanthomorphata</taxon>
        <taxon>Ovalentaria</taxon>
        <taxon>Atherinomorphae</taxon>
        <taxon>Cyprinodontiformes</taxon>
        <taxon>Goodeidae</taxon>
        <taxon>Characodon</taxon>
    </lineage>
</organism>
<evidence type="ECO:0000313" key="3">
    <source>
        <dbReference type="Proteomes" id="UP001352852"/>
    </source>
</evidence>
<reference evidence="2 3" key="1">
    <citation type="submission" date="2021-06" db="EMBL/GenBank/DDBJ databases">
        <authorList>
            <person name="Palmer J.M."/>
        </authorList>
    </citation>
    <scope>NUCLEOTIDE SEQUENCE [LARGE SCALE GENOMIC DNA]</scope>
    <source>
        <strain evidence="2 3">CL_MEX2019</strain>
        <tissue evidence="2">Muscle</tissue>
    </source>
</reference>
<protein>
    <submittedName>
        <fullName evidence="2">Uncharacterized protein</fullName>
    </submittedName>
</protein>
<dbReference type="Proteomes" id="UP001352852">
    <property type="component" value="Unassembled WGS sequence"/>
</dbReference>
<keyword evidence="3" id="KW-1185">Reference proteome</keyword>
<sequence length="77" mass="9079">MSLKVLQEEQVRKQQKKTHSEEHIDSRMKGGKTVSRMQYTQPFWIHSLPVIRLYFHPELCAKNYLMLGETCPLLFSG</sequence>
<dbReference type="EMBL" id="JAHUTJ010027471">
    <property type="protein sequence ID" value="MED6275302.1"/>
    <property type="molecule type" value="Genomic_DNA"/>
</dbReference>
<proteinExistence type="predicted"/>
<name>A0ABU7DK29_9TELE</name>
<gene>
    <name evidence="2" type="ORF">CHARACLAT_025197</name>
</gene>